<feature type="transmembrane region" description="Helical" evidence="8">
    <location>
        <begin position="82"/>
        <end position="103"/>
    </location>
</feature>
<keyword evidence="5 8" id="KW-0812">Transmembrane</keyword>
<organism evidence="10 11">
    <name type="scientific">Sorangium cellulosum</name>
    <name type="common">Polyangium cellulosum</name>
    <dbReference type="NCBI Taxonomy" id="56"/>
    <lineage>
        <taxon>Bacteria</taxon>
        <taxon>Pseudomonadati</taxon>
        <taxon>Myxococcota</taxon>
        <taxon>Polyangia</taxon>
        <taxon>Polyangiales</taxon>
        <taxon>Polyangiaceae</taxon>
        <taxon>Sorangium</taxon>
    </lineage>
</organism>
<keyword evidence="7 8" id="KW-0472">Membrane</keyword>
<evidence type="ECO:0000256" key="5">
    <source>
        <dbReference type="ARBA" id="ARBA00022692"/>
    </source>
</evidence>
<evidence type="ECO:0000256" key="1">
    <source>
        <dbReference type="ARBA" id="ARBA00004651"/>
    </source>
</evidence>
<evidence type="ECO:0000313" key="11">
    <source>
        <dbReference type="Proteomes" id="UP000075420"/>
    </source>
</evidence>
<accession>A0A150PIB3</accession>
<proteinExistence type="inferred from homology"/>
<comment type="caution">
    <text evidence="10">The sequence shown here is derived from an EMBL/GenBank/DDBJ whole genome shotgun (WGS) entry which is preliminary data.</text>
</comment>
<dbReference type="InterPro" id="IPR035906">
    <property type="entry name" value="MetI-like_sf"/>
</dbReference>
<evidence type="ECO:0000256" key="4">
    <source>
        <dbReference type="ARBA" id="ARBA00022475"/>
    </source>
</evidence>
<dbReference type="CDD" id="cd06261">
    <property type="entry name" value="TM_PBP2"/>
    <property type="match status" value="1"/>
</dbReference>
<dbReference type="GO" id="GO:0005886">
    <property type="term" value="C:plasma membrane"/>
    <property type="evidence" value="ECO:0007669"/>
    <property type="project" value="UniProtKB-SubCell"/>
</dbReference>
<evidence type="ECO:0000313" key="10">
    <source>
        <dbReference type="EMBL" id="KYF55427.1"/>
    </source>
</evidence>
<feature type="transmembrane region" description="Helical" evidence="8">
    <location>
        <begin position="20"/>
        <end position="46"/>
    </location>
</feature>
<dbReference type="PANTHER" id="PTHR42929:SF1">
    <property type="entry name" value="INNER MEMBRANE ABC TRANSPORTER PERMEASE PROTEIN YDCU-RELATED"/>
    <property type="match status" value="1"/>
</dbReference>
<sequence>MNTATGQVVELEGARRSPGVFGWLLLAPLLLWLLAFVVAPTAIMLVYSFCERDELGQVVFRLSLSSYARVLDATYLKILFNSIRYAAITTAICLVAGYPVAYFIGRAREGVRNKLLMLVMVPFWTSFLIRTYAWMSILKSEGLLNGLLLYLRIISAPLDIMYTPTAVVIGLVYSYLPFMILPIYGSVEKLDNALIEAAFDLGAGPVSAFSHVIVPLTRPGIMAGILLVFIPALGMFAITDLMGGARVPMIGNVIQNQFGQARDWPFGAALGMTLLLLFAVFLVIGMRRGPER</sequence>
<dbReference type="PROSITE" id="PS50928">
    <property type="entry name" value="ABC_TM1"/>
    <property type="match status" value="1"/>
</dbReference>
<evidence type="ECO:0000256" key="8">
    <source>
        <dbReference type="RuleBase" id="RU363032"/>
    </source>
</evidence>
<evidence type="ECO:0000256" key="2">
    <source>
        <dbReference type="ARBA" id="ARBA00007069"/>
    </source>
</evidence>
<dbReference type="PANTHER" id="PTHR42929">
    <property type="entry name" value="INNER MEMBRANE ABC TRANSPORTER PERMEASE PROTEIN YDCU-RELATED-RELATED"/>
    <property type="match status" value="1"/>
</dbReference>
<evidence type="ECO:0000259" key="9">
    <source>
        <dbReference type="PROSITE" id="PS50928"/>
    </source>
</evidence>
<evidence type="ECO:0000256" key="3">
    <source>
        <dbReference type="ARBA" id="ARBA00022448"/>
    </source>
</evidence>
<dbReference type="InterPro" id="IPR000515">
    <property type="entry name" value="MetI-like"/>
</dbReference>
<dbReference type="AlphaFoldDB" id="A0A150PIB3"/>
<keyword evidence="4" id="KW-1003">Cell membrane</keyword>
<evidence type="ECO:0000256" key="7">
    <source>
        <dbReference type="ARBA" id="ARBA00023136"/>
    </source>
</evidence>
<reference evidence="10 11" key="1">
    <citation type="submission" date="2014-02" db="EMBL/GenBank/DDBJ databases">
        <title>The small core and large imbalanced accessory genome model reveals a collaborative survival strategy of Sorangium cellulosum strains in nature.</title>
        <authorList>
            <person name="Han K."/>
            <person name="Peng R."/>
            <person name="Blom J."/>
            <person name="Li Y.-Z."/>
        </authorList>
    </citation>
    <scope>NUCLEOTIDE SEQUENCE [LARGE SCALE GENOMIC DNA]</scope>
    <source>
        <strain evidence="10 11">So0157-25</strain>
    </source>
</reference>
<keyword evidence="3 8" id="KW-0813">Transport</keyword>
<feature type="transmembrane region" description="Helical" evidence="8">
    <location>
        <begin position="160"/>
        <end position="181"/>
    </location>
</feature>
<feature type="transmembrane region" description="Helical" evidence="8">
    <location>
        <begin position="115"/>
        <end position="135"/>
    </location>
</feature>
<dbReference type="Pfam" id="PF00528">
    <property type="entry name" value="BPD_transp_1"/>
    <property type="match status" value="1"/>
</dbReference>
<name>A0A150PIB3_SORCE</name>
<feature type="transmembrane region" description="Helical" evidence="8">
    <location>
        <begin position="264"/>
        <end position="286"/>
    </location>
</feature>
<protein>
    <submittedName>
        <fullName evidence="10">ABC transporter permease</fullName>
    </submittedName>
</protein>
<dbReference type="SUPFAM" id="SSF161098">
    <property type="entry name" value="MetI-like"/>
    <property type="match status" value="1"/>
</dbReference>
<dbReference type="Gene3D" id="1.10.3720.10">
    <property type="entry name" value="MetI-like"/>
    <property type="match status" value="1"/>
</dbReference>
<dbReference type="EMBL" id="JELY01001537">
    <property type="protein sequence ID" value="KYF55427.1"/>
    <property type="molecule type" value="Genomic_DNA"/>
</dbReference>
<comment type="similarity">
    <text evidence="2">Belongs to the binding-protein-dependent transport system permease family. CysTW subfamily.</text>
</comment>
<feature type="domain" description="ABC transmembrane type-1" evidence="9">
    <location>
        <begin position="79"/>
        <end position="285"/>
    </location>
</feature>
<evidence type="ECO:0000256" key="6">
    <source>
        <dbReference type="ARBA" id="ARBA00022989"/>
    </source>
</evidence>
<comment type="subcellular location">
    <subcellularLocation>
        <location evidence="1 8">Cell membrane</location>
        <topology evidence="1 8">Multi-pass membrane protein</topology>
    </subcellularLocation>
</comment>
<gene>
    <name evidence="10" type="ORF">BE08_03515</name>
</gene>
<dbReference type="GO" id="GO:0055085">
    <property type="term" value="P:transmembrane transport"/>
    <property type="evidence" value="ECO:0007669"/>
    <property type="project" value="InterPro"/>
</dbReference>
<keyword evidence="6 8" id="KW-1133">Transmembrane helix</keyword>
<dbReference type="Proteomes" id="UP000075420">
    <property type="component" value="Unassembled WGS sequence"/>
</dbReference>
<feature type="transmembrane region" description="Helical" evidence="8">
    <location>
        <begin position="220"/>
        <end position="243"/>
    </location>
</feature>